<dbReference type="OrthoDB" id="3210682at2"/>
<organism evidence="3 4">
    <name type="scientific">Streptomyces indicus</name>
    <dbReference type="NCBI Taxonomy" id="417292"/>
    <lineage>
        <taxon>Bacteria</taxon>
        <taxon>Bacillati</taxon>
        <taxon>Actinomycetota</taxon>
        <taxon>Actinomycetes</taxon>
        <taxon>Kitasatosporales</taxon>
        <taxon>Streptomycetaceae</taxon>
        <taxon>Streptomyces</taxon>
    </lineage>
</organism>
<evidence type="ECO:0000259" key="2">
    <source>
        <dbReference type="PROSITE" id="PS51782"/>
    </source>
</evidence>
<proteinExistence type="predicted"/>
<feature type="domain" description="LysM" evidence="2">
    <location>
        <begin position="120"/>
        <end position="170"/>
    </location>
</feature>
<accession>A0A1G8UZV7</accession>
<dbReference type="SMART" id="SM00257">
    <property type="entry name" value="LysM"/>
    <property type="match status" value="1"/>
</dbReference>
<reference evidence="3 4" key="1">
    <citation type="submission" date="2016-10" db="EMBL/GenBank/DDBJ databases">
        <authorList>
            <person name="de Groot N.N."/>
        </authorList>
    </citation>
    <scope>NUCLEOTIDE SEQUENCE [LARGE SCALE GENOMIC DNA]</scope>
    <source>
        <strain evidence="3 4">CGMCC 4.5727</strain>
    </source>
</reference>
<feature type="compositionally biased region" description="Low complexity" evidence="1">
    <location>
        <begin position="53"/>
        <end position="64"/>
    </location>
</feature>
<dbReference type="AlphaFoldDB" id="A0A1G8UZV7"/>
<evidence type="ECO:0000256" key="1">
    <source>
        <dbReference type="SAM" id="MobiDB-lite"/>
    </source>
</evidence>
<sequence>MGIFDAFKGARDKAESAGEAVKEQLQEQASAGASAPESPVRSSGPAGSKFTEDAASATQAAADRLLADAKGKTDAKSEQGTKSEQDAKSRPDATGKTEPAHAEPEAAAPKPAAAPAAGARTYTVRPGDSLSAIAGRELGDQGRWQELYALNRQTIGADPDLIRPGMELELP</sequence>
<dbReference type="Proteomes" id="UP000199155">
    <property type="component" value="Unassembled WGS sequence"/>
</dbReference>
<dbReference type="RefSeq" id="WP_093607516.1">
    <property type="nucleotide sequence ID" value="NZ_FNFF01000001.1"/>
</dbReference>
<keyword evidence="4" id="KW-1185">Reference proteome</keyword>
<dbReference type="PANTHER" id="PTHR34700:SF4">
    <property type="entry name" value="PHAGE-LIKE ELEMENT PBSX PROTEIN XKDP"/>
    <property type="match status" value="1"/>
</dbReference>
<dbReference type="Gene3D" id="3.10.350.10">
    <property type="entry name" value="LysM domain"/>
    <property type="match status" value="1"/>
</dbReference>
<name>A0A1G8UZV7_9ACTN</name>
<feature type="compositionally biased region" description="Basic and acidic residues" evidence="1">
    <location>
        <begin position="65"/>
        <end position="104"/>
    </location>
</feature>
<dbReference type="SUPFAM" id="SSF54106">
    <property type="entry name" value="LysM domain"/>
    <property type="match status" value="1"/>
</dbReference>
<dbReference type="STRING" id="417292.SAMN05421806_1011167"/>
<feature type="region of interest" description="Disordered" evidence="1">
    <location>
        <begin position="1"/>
        <end position="124"/>
    </location>
</feature>
<evidence type="ECO:0000313" key="4">
    <source>
        <dbReference type="Proteomes" id="UP000199155"/>
    </source>
</evidence>
<dbReference type="PANTHER" id="PTHR34700">
    <property type="entry name" value="POTASSIUM BINDING PROTEIN KBP"/>
    <property type="match status" value="1"/>
</dbReference>
<dbReference type="Pfam" id="PF01476">
    <property type="entry name" value="LysM"/>
    <property type="match status" value="1"/>
</dbReference>
<dbReference type="InterPro" id="IPR018392">
    <property type="entry name" value="LysM"/>
</dbReference>
<dbReference type="CDD" id="cd00118">
    <property type="entry name" value="LysM"/>
    <property type="match status" value="1"/>
</dbReference>
<dbReference type="InterPro" id="IPR036779">
    <property type="entry name" value="LysM_dom_sf"/>
</dbReference>
<feature type="compositionally biased region" description="Low complexity" evidence="1">
    <location>
        <begin position="105"/>
        <end position="119"/>
    </location>
</feature>
<dbReference type="InterPro" id="IPR052196">
    <property type="entry name" value="Bact_Kbp"/>
</dbReference>
<gene>
    <name evidence="3" type="ORF">SAMN05421806_1011167</name>
</gene>
<protein>
    <submittedName>
        <fullName evidence="3">LysM domain-containing protein</fullName>
    </submittedName>
</protein>
<dbReference type="PROSITE" id="PS51782">
    <property type="entry name" value="LYSM"/>
    <property type="match status" value="1"/>
</dbReference>
<evidence type="ECO:0000313" key="3">
    <source>
        <dbReference type="EMBL" id="SDJ59351.1"/>
    </source>
</evidence>
<dbReference type="EMBL" id="FNFF01000001">
    <property type="protein sequence ID" value="SDJ59351.1"/>
    <property type="molecule type" value="Genomic_DNA"/>
</dbReference>
<feature type="compositionally biased region" description="Basic and acidic residues" evidence="1">
    <location>
        <begin position="8"/>
        <end position="25"/>
    </location>
</feature>